<proteinExistence type="predicted"/>
<evidence type="ECO:0000313" key="2">
    <source>
        <dbReference type="Proteomes" id="UP001162501"/>
    </source>
</evidence>
<reference evidence="1" key="1">
    <citation type="submission" date="2023-05" db="EMBL/GenBank/DDBJ databases">
        <authorList>
            <consortium name="ELIXIR-Norway"/>
        </authorList>
    </citation>
    <scope>NUCLEOTIDE SEQUENCE</scope>
</reference>
<dbReference type="Proteomes" id="UP001162501">
    <property type="component" value="Chromosome 4"/>
</dbReference>
<sequence length="108" mass="11702">MCPIGHTFVPKEMDRRDSDMGPGCFPHPQMLLPSPLPWKSVCPLRPKLPEEEGLICPGRTLEPGQDSLLSQASLGRSQTLSDNPCPGHISNNVCRGWAPTSVPTLSNS</sequence>
<accession>A0AC59ZVL9</accession>
<evidence type="ECO:0000313" key="1">
    <source>
        <dbReference type="EMBL" id="CAN0513453.1"/>
    </source>
</evidence>
<name>A0AC59ZVL9_RANTA</name>
<protein>
    <submittedName>
        <fullName evidence="1">Uncharacterized protein</fullName>
    </submittedName>
</protein>
<dbReference type="EMBL" id="OX596088">
    <property type="protein sequence ID" value="CAN0513453.1"/>
    <property type="molecule type" value="Genomic_DNA"/>
</dbReference>
<reference evidence="1" key="2">
    <citation type="submission" date="2025-03" db="EMBL/GenBank/DDBJ databases">
        <authorList>
            <consortium name="ELIXIR-Norway"/>
            <consortium name="Elixir Norway"/>
        </authorList>
    </citation>
    <scope>NUCLEOTIDE SEQUENCE</scope>
</reference>
<gene>
    <name evidence="1" type="ORF">MRATA1EN22A_LOCUS23258</name>
</gene>
<organism evidence="1 2">
    <name type="scientific">Rangifer tarandus platyrhynchus</name>
    <name type="common">Svalbard reindeer</name>
    <dbReference type="NCBI Taxonomy" id="3082113"/>
    <lineage>
        <taxon>Eukaryota</taxon>
        <taxon>Metazoa</taxon>
        <taxon>Chordata</taxon>
        <taxon>Craniata</taxon>
        <taxon>Vertebrata</taxon>
        <taxon>Euteleostomi</taxon>
        <taxon>Mammalia</taxon>
        <taxon>Eutheria</taxon>
        <taxon>Laurasiatheria</taxon>
        <taxon>Artiodactyla</taxon>
        <taxon>Ruminantia</taxon>
        <taxon>Pecora</taxon>
        <taxon>Cervidae</taxon>
        <taxon>Odocoileinae</taxon>
        <taxon>Rangifer</taxon>
    </lineage>
</organism>